<dbReference type="AlphaFoldDB" id="A0A1A7WJF2"/>
<name>A0A1A7WJF2_9TELE</name>
<feature type="non-terminal residue" evidence="2">
    <location>
        <position position="1"/>
    </location>
</feature>
<accession>A0A1A7WJF2</accession>
<reference evidence="2" key="2">
    <citation type="submission" date="2016-06" db="EMBL/GenBank/DDBJ databases">
        <title>The genome of a short-lived fish provides insights into sex chromosome evolution and the genetic control of aging.</title>
        <authorList>
            <person name="Reichwald K."/>
            <person name="Felder M."/>
            <person name="Petzold A."/>
            <person name="Koch P."/>
            <person name="Groth M."/>
            <person name="Platzer M."/>
        </authorList>
    </citation>
    <scope>NUCLEOTIDE SEQUENCE</scope>
    <source>
        <tissue evidence="2">Brain</tissue>
    </source>
</reference>
<proteinExistence type="predicted"/>
<feature type="region of interest" description="Disordered" evidence="1">
    <location>
        <begin position="60"/>
        <end position="91"/>
    </location>
</feature>
<dbReference type="EMBL" id="HADW01004455">
    <property type="protein sequence ID" value="SBP05855.1"/>
    <property type="molecule type" value="Transcribed_RNA"/>
</dbReference>
<reference evidence="2" key="1">
    <citation type="submission" date="2016-05" db="EMBL/GenBank/DDBJ databases">
        <authorList>
            <person name="Lavstsen T."/>
            <person name="Jespersen J.S."/>
        </authorList>
    </citation>
    <scope>NUCLEOTIDE SEQUENCE</scope>
    <source>
        <tissue evidence="2">Brain</tissue>
    </source>
</reference>
<protein>
    <submittedName>
        <fullName evidence="2">Uncharacterized protein</fullName>
    </submittedName>
</protein>
<evidence type="ECO:0000313" key="2">
    <source>
        <dbReference type="EMBL" id="SBP05855.1"/>
    </source>
</evidence>
<organism evidence="2">
    <name type="scientific">Iconisemion striatum</name>
    <dbReference type="NCBI Taxonomy" id="60296"/>
    <lineage>
        <taxon>Eukaryota</taxon>
        <taxon>Metazoa</taxon>
        <taxon>Chordata</taxon>
        <taxon>Craniata</taxon>
        <taxon>Vertebrata</taxon>
        <taxon>Euteleostomi</taxon>
        <taxon>Actinopterygii</taxon>
        <taxon>Neopterygii</taxon>
        <taxon>Teleostei</taxon>
        <taxon>Neoteleostei</taxon>
        <taxon>Acanthomorphata</taxon>
        <taxon>Ovalentaria</taxon>
        <taxon>Atherinomorphae</taxon>
        <taxon>Cyprinodontiformes</taxon>
        <taxon>Nothobranchiidae</taxon>
        <taxon>Iconisemion</taxon>
    </lineage>
</organism>
<feature type="compositionally biased region" description="Basic residues" evidence="1">
    <location>
        <begin position="60"/>
        <end position="76"/>
    </location>
</feature>
<sequence length="132" mass="15149">YFLNTAYKEFITEEAQYRGSTAVLDQKGSVQKSQKLHTLQMKRSERPLRWLRQRVNRTRLASGRHKERSFSQKHQRFTTETEKHIKATSRRNNKTPGLLAIHLICDAGNEGVPAEFGHFIMILAVQGSTGPV</sequence>
<gene>
    <name evidence="2" type="primary">Nfu_g_1_008623</name>
</gene>
<evidence type="ECO:0000256" key="1">
    <source>
        <dbReference type="SAM" id="MobiDB-lite"/>
    </source>
</evidence>